<organism evidence="2 3">
    <name type="scientific">Candidatus Gallitreponema excrementavium</name>
    <dbReference type="NCBI Taxonomy" id="2840840"/>
    <lineage>
        <taxon>Bacteria</taxon>
        <taxon>Pseudomonadati</taxon>
        <taxon>Spirochaetota</taxon>
        <taxon>Spirochaetia</taxon>
        <taxon>Spirochaetales</taxon>
        <taxon>Candidatus Gallitreponema</taxon>
    </lineage>
</organism>
<keyword evidence="1" id="KW-0732">Signal</keyword>
<sequence length="142" mass="15555">MKRISLCFCIMAVFFAAIGFSGCKQATENSNSGSSVDTSLWPRVYEPRRIVGGWRGTLTETHYYTGEKVEYDAVLEVYDYGSDSDVTLTGNGFIFSTGSLYDFSNALNDGLIIRLSPDGNSIYYGEIGSGGSMEGILRKVSY</sequence>
<evidence type="ECO:0000313" key="3">
    <source>
        <dbReference type="Proteomes" id="UP000823638"/>
    </source>
</evidence>
<comment type="caution">
    <text evidence="2">The sequence shown here is derived from an EMBL/GenBank/DDBJ whole genome shotgun (WGS) entry which is preliminary data.</text>
</comment>
<feature type="signal peptide" evidence="1">
    <location>
        <begin position="1"/>
        <end position="26"/>
    </location>
</feature>
<gene>
    <name evidence="2" type="ORF">IAA81_09090</name>
</gene>
<proteinExistence type="predicted"/>
<protein>
    <recommendedName>
        <fullName evidence="4">DUF5640 domain-containing protein</fullName>
    </recommendedName>
</protein>
<evidence type="ECO:0000313" key="2">
    <source>
        <dbReference type="EMBL" id="MBO8458361.1"/>
    </source>
</evidence>
<dbReference type="Proteomes" id="UP000823638">
    <property type="component" value="Unassembled WGS sequence"/>
</dbReference>
<reference evidence="2" key="2">
    <citation type="journal article" date="2021" name="PeerJ">
        <title>Extensive microbial diversity within the chicken gut microbiome revealed by metagenomics and culture.</title>
        <authorList>
            <person name="Gilroy R."/>
            <person name="Ravi A."/>
            <person name="Getino M."/>
            <person name="Pursley I."/>
            <person name="Horton D.L."/>
            <person name="Alikhan N.F."/>
            <person name="Baker D."/>
            <person name="Gharbi K."/>
            <person name="Hall N."/>
            <person name="Watson M."/>
            <person name="Adriaenssens E.M."/>
            <person name="Foster-Nyarko E."/>
            <person name="Jarju S."/>
            <person name="Secka A."/>
            <person name="Antonio M."/>
            <person name="Oren A."/>
            <person name="Chaudhuri R.R."/>
            <person name="La Ragione R."/>
            <person name="Hildebrand F."/>
            <person name="Pallen M.J."/>
        </authorList>
    </citation>
    <scope>NUCLEOTIDE SEQUENCE</scope>
    <source>
        <strain evidence="2">10532</strain>
    </source>
</reference>
<evidence type="ECO:0000256" key="1">
    <source>
        <dbReference type="SAM" id="SignalP"/>
    </source>
</evidence>
<accession>A0A9D9HQM4</accession>
<dbReference type="PROSITE" id="PS51257">
    <property type="entry name" value="PROKAR_LIPOPROTEIN"/>
    <property type="match status" value="1"/>
</dbReference>
<reference evidence="2" key="1">
    <citation type="submission" date="2020-10" db="EMBL/GenBank/DDBJ databases">
        <authorList>
            <person name="Gilroy R."/>
        </authorList>
    </citation>
    <scope>NUCLEOTIDE SEQUENCE</scope>
    <source>
        <strain evidence="2">10532</strain>
    </source>
</reference>
<dbReference type="AlphaFoldDB" id="A0A9D9HQM4"/>
<dbReference type="EMBL" id="JADIMM010000106">
    <property type="protein sequence ID" value="MBO8458361.1"/>
    <property type="molecule type" value="Genomic_DNA"/>
</dbReference>
<name>A0A9D9HQM4_9SPIR</name>
<feature type="chain" id="PRO_5039197292" description="DUF5640 domain-containing protein" evidence="1">
    <location>
        <begin position="27"/>
        <end position="142"/>
    </location>
</feature>
<evidence type="ECO:0008006" key="4">
    <source>
        <dbReference type="Google" id="ProtNLM"/>
    </source>
</evidence>